<evidence type="ECO:0000259" key="11">
    <source>
        <dbReference type="Pfam" id="PF01618"/>
    </source>
</evidence>
<dbReference type="RefSeq" id="WP_076722794.1">
    <property type="nucleotide sequence ID" value="NZ_MSCW01000001.1"/>
</dbReference>
<keyword evidence="2 8" id="KW-0813">Transport</keyword>
<reference evidence="12 13" key="1">
    <citation type="submission" date="2016-12" db="EMBL/GenBank/DDBJ databases">
        <title>Marinobacter lutaoensis whole genome sequencing.</title>
        <authorList>
            <person name="Verma A."/>
            <person name="Krishnamurthi S."/>
        </authorList>
    </citation>
    <scope>NUCLEOTIDE SEQUENCE [LARGE SCALE GENOMIC DNA]</scope>
    <source>
        <strain evidence="12 13">T5054</strain>
    </source>
</reference>
<dbReference type="Proteomes" id="UP000189339">
    <property type="component" value="Unassembled WGS sequence"/>
</dbReference>
<keyword evidence="12" id="KW-0282">Flagellum</keyword>
<evidence type="ECO:0000256" key="7">
    <source>
        <dbReference type="ARBA" id="ARBA00023136"/>
    </source>
</evidence>
<evidence type="ECO:0000256" key="10">
    <source>
        <dbReference type="SAM" id="Phobius"/>
    </source>
</evidence>
<evidence type="ECO:0000256" key="5">
    <source>
        <dbReference type="ARBA" id="ARBA00022927"/>
    </source>
</evidence>
<keyword evidence="12" id="KW-0966">Cell projection</keyword>
<dbReference type="Pfam" id="PF01618">
    <property type="entry name" value="MotA_ExbB"/>
    <property type="match status" value="1"/>
</dbReference>
<keyword evidence="7 10" id="KW-0472">Membrane</keyword>
<dbReference type="AlphaFoldDB" id="A0A1V2DXZ7"/>
<evidence type="ECO:0000313" key="13">
    <source>
        <dbReference type="Proteomes" id="UP000189339"/>
    </source>
</evidence>
<dbReference type="InterPro" id="IPR050790">
    <property type="entry name" value="ExbB/TolQ_transport"/>
</dbReference>
<gene>
    <name evidence="12" type="ORF">BTO32_02235</name>
</gene>
<keyword evidence="3" id="KW-1003">Cell membrane</keyword>
<comment type="subcellular location">
    <subcellularLocation>
        <location evidence="1">Cell membrane</location>
        <topology evidence="1">Multi-pass membrane protein</topology>
    </subcellularLocation>
    <subcellularLocation>
        <location evidence="8">Membrane</location>
        <topology evidence="8">Multi-pass membrane protein</topology>
    </subcellularLocation>
</comment>
<keyword evidence="12" id="KW-0969">Cilium</keyword>
<dbReference type="GO" id="GO:0005886">
    <property type="term" value="C:plasma membrane"/>
    <property type="evidence" value="ECO:0007669"/>
    <property type="project" value="UniProtKB-SubCell"/>
</dbReference>
<evidence type="ECO:0000256" key="6">
    <source>
        <dbReference type="ARBA" id="ARBA00022989"/>
    </source>
</evidence>
<dbReference type="STRING" id="135739.BTO32_02235"/>
<feature type="transmembrane region" description="Helical" evidence="10">
    <location>
        <begin position="115"/>
        <end position="140"/>
    </location>
</feature>
<evidence type="ECO:0000256" key="1">
    <source>
        <dbReference type="ARBA" id="ARBA00004651"/>
    </source>
</evidence>
<dbReference type="OrthoDB" id="5728265at2"/>
<feature type="domain" description="MotA/TolQ/ExbB proton channel" evidence="11">
    <location>
        <begin position="73"/>
        <end position="195"/>
    </location>
</feature>
<proteinExistence type="inferred from homology"/>
<evidence type="ECO:0000313" key="12">
    <source>
        <dbReference type="EMBL" id="ONF45300.1"/>
    </source>
</evidence>
<keyword evidence="13" id="KW-1185">Reference proteome</keyword>
<keyword evidence="5 8" id="KW-0653">Protein transport</keyword>
<evidence type="ECO:0000256" key="2">
    <source>
        <dbReference type="ARBA" id="ARBA00022448"/>
    </source>
</evidence>
<evidence type="ECO:0000256" key="3">
    <source>
        <dbReference type="ARBA" id="ARBA00022475"/>
    </source>
</evidence>
<evidence type="ECO:0000256" key="4">
    <source>
        <dbReference type="ARBA" id="ARBA00022692"/>
    </source>
</evidence>
<sequence length="232" mass="24632">MLDTAVRFFQEGGFFMYPIAVVLVIGLVVAIERYVYLSAQKVSNRKDFNRLHPLIAKRDLKAALNHAQTSGTAMATMIGAGLQRLARRQGREEIEYAMEEGLLEIMPRLEKRTQYLATLANIATLLGLLGTIIGLISAFTAVAAADPAQKASLLSQSISVAMNTTAFGLMSAIPLLLIHALLQTKTNELVDSFEMAGIKVLNLLSDGGTTARAPEPAAAATGRASAAAGSTA</sequence>
<dbReference type="PANTHER" id="PTHR30625:SF15">
    <property type="entry name" value="BIOPOLYMER TRANSPORT PROTEIN EXBB"/>
    <property type="match status" value="1"/>
</dbReference>
<feature type="transmembrane region" description="Helical" evidence="10">
    <location>
        <begin position="15"/>
        <end position="36"/>
    </location>
</feature>
<dbReference type="PANTHER" id="PTHR30625">
    <property type="entry name" value="PROTEIN TOLQ"/>
    <property type="match status" value="1"/>
</dbReference>
<evidence type="ECO:0000256" key="9">
    <source>
        <dbReference type="SAM" id="MobiDB-lite"/>
    </source>
</evidence>
<protein>
    <submittedName>
        <fullName evidence="12">Flagellar motor protein MotA</fullName>
    </submittedName>
</protein>
<keyword evidence="4 10" id="KW-0812">Transmembrane</keyword>
<dbReference type="InterPro" id="IPR002898">
    <property type="entry name" value="MotA_ExbB_proton_chnl"/>
</dbReference>
<comment type="similarity">
    <text evidence="8">Belongs to the exbB/tolQ family.</text>
</comment>
<comment type="caution">
    <text evidence="12">The sequence shown here is derived from an EMBL/GenBank/DDBJ whole genome shotgun (WGS) entry which is preliminary data.</text>
</comment>
<evidence type="ECO:0000256" key="8">
    <source>
        <dbReference type="RuleBase" id="RU004057"/>
    </source>
</evidence>
<keyword evidence="6 10" id="KW-1133">Transmembrane helix</keyword>
<feature type="region of interest" description="Disordered" evidence="9">
    <location>
        <begin position="212"/>
        <end position="232"/>
    </location>
</feature>
<feature type="transmembrane region" description="Helical" evidence="10">
    <location>
        <begin position="160"/>
        <end position="182"/>
    </location>
</feature>
<accession>A0A1V2DXZ7</accession>
<dbReference type="EMBL" id="MSCW01000001">
    <property type="protein sequence ID" value="ONF45300.1"/>
    <property type="molecule type" value="Genomic_DNA"/>
</dbReference>
<name>A0A1V2DXZ7_9GAMM</name>
<organism evidence="12 13">
    <name type="scientific">Marinobacter lutaoensis</name>
    <dbReference type="NCBI Taxonomy" id="135739"/>
    <lineage>
        <taxon>Bacteria</taxon>
        <taxon>Pseudomonadati</taxon>
        <taxon>Pseudomonadota</taxon>
        <taxon>Gammaproteobacteria</taxon>
        <taxon>Pseudomonadales</taxon>
        <taxon>Marinobacteraceae</taxon>
        <taxon>Marinobacter</taxon>
    </lineage>
</organism>
<dbReference type="GO" id="GO:0017038">
    <property type="term" value="P:protein import"/>
    <property type="evidence" value="ECO:0007669"/>
    <property type="project" value="TreeGrafter"/>
</dbReference>